<name>A0A168R9R9_9BACT</name>
<dbReference type="NCBIfam" id="NF045960">
    <property type="entry name" value="MHO_1580_fam"/>
    <property type="match status" value="1"/>
</dbReference>
<dbReference type="EMBL" id="LVLH01000040">
    <property type="protein sequence ID" value="OAB48762.1"/>
    <property type="molecule type" value="Genomic_DNA"/>
</dbReference>
<accession>A0A168R9R9</accession>
<dbReference type="AlphaFoldDB" id="A0A168R9R9"/>
<organism evidence="1 2">
    <name type="scientific">Mycoplasmopsis gallinarum</name>
    <dbReference type="NCBI Taxonomy" id="29557"/>
    <lineage>
        <taxon>Bacteria</taxon>
        <taxon>Bacillati</taxon>
        <taxon>Mycoplasmatota</taxon>
        <taxon>Mycoplasmoidales</taxon>
        <taxon>Metamycoplasmataceae</taxon>
        <taxon>Mycoplasmopsis</taxon>
    </lineage>
</organism>
<evidence type="ECO:0000313" key="1">
    <source>
        <dbReference type="EMBL" id="OAB48762.1"/>
    </source>
</evidence>
<evidence type="ECO:0000313" key="2">
    <source>
        <dbReference type="Proteomes" id="UP000076983"/>
    </source>
</evidence>
<dbReference type="Proteomes" id="UP000076983">
    <property type="component" value="Unassembled WGS sequence"/>
</dbReference>
<comment type="caution">
    <text evidence="1">The sequence shown here is derived from an EMBL/GenBank/DDBJ whole genome shotgun (WGS) entry which is preliminary data.</text>
</comment>
<proteinExistence type="predicted"/>
<protein>
    <submittedName>
        <fullName evidence="1">Uncharacterized protein</fullName>
    </submittedName>
</protein>
<dbReference type="PATRIC" id="fig|29557.3.peg.475"/>
<sequence length="409" mass="48281">MKKAYNNDNFWINFNIFVPENLWDESVFDEFVISINNKYVDNNLYQNKVVSHKMSDIYMKKVAFPDRYDVEGAYPEGSMFKTFSFTLSSVALGIKYSELETISLSYFGEHSTEGSYYCHLRKNPIINKNFNVNTQENEVNFLIPNSFVFFIDDDNHKRNYFNNFDILKVKIPKTNQFEVNNKLLTVEIDYKHTLSFPYIEHKYSARMHPNPSVYGVGESHFAFGEIFKEIKRMNEVSQGPPKYNLVDFKNQLLDFQPNITTKIVKNWTNKTDYKNAFKEIRDYFLDDYLTFDFNEMTLSVSDEATEKGYIVPPYFSGILTNKYHILFDYGHNNKKELINLNIKNTNLIEKPILNSDNLGYVKLNFNETITETKDENWNYSIALENTNDFLLKSNLNFEDIKFMEILNET</sequence>
<dbReference type="OrthoDB" id="394520at2"/>
<dbReference type="RefSeq" id="WP_063626255.1">
    <property type="nucleotide sequence ID" value="NZ_LVLH01000040.1"/>
</dbReference>
<reference evidence="1 2" key="1">
    <citation type="submission" date="2016-03" db="EMBL/GenBank/DDBJ databases">
        <title>Genome sequence of Mycoplasma gallinarum strain Mgn_IPT.</title>
        <authorList>
            <person name="Yacoub E."/>
            <person name="Sirand-Pugnet P."/>
            <person name="Barre A."/>
            <person name="Maurier F."/>
            <person name="Blanchard A."/>
            <person name="Ben Abdelmoumen B.M."/>
        </authorList>
    </citation>
    <scope>NUCLEOTIDE SEQUENCE [LARGE SCALE GENOMIC DNA]</scope>
    <source>
        <strain evidence="1 2">Mgn_IPT</strain>
    </source>
</reference>
<keyword evidence="2" id="KW-1185">Reference proteome</keyword>
<gene>
    <name evidence="1" type="ORF">MGALLINA_04790</name>
</gene>